<evidence type="ECO:0000256" key="4">
    <source>
        <dbReference type="ARBA" id="ARBA00022989"/>
    </source>
</evidence>
<feature type="transmembrane region" description="Helical" evidence="7">
    <location>
        <begin position="137"/>
        <end position="160"/>
    </location>
</feature>
<comment type="domain">
    <text evidence="7">The DHHC domain is required for palmitoyltransferase activity.</text>
</comment>
<accession>A0AA39F4G2</accession>
<evidence type="ECO:0000256" key="1">
    <source>
        <dbReference type="ARBA" id="ARBA00004141"/>
    </source>
</evidence>
<dbReference type="InterPro" id="IPR039859">
    <property type="entry name" value="PFA4/ZDH16/20/ERF2-like"/>
</dbReference>
<keyword evidence="3 7" id="KW-0812">Transmembrane</keyword>
<evidence type="ECO:0000313" key="10">
    <source>
        <dbReference type="Proteomes" id="UP001168972"/>
    </source>
</evidence>
<evidence type="ECO:0000313" key="9">
    <source>
        <dbReference type="EMBL" id="KAK0162783.1"/>
    </source>
</evidence>
<proteinExistence type="inferred from homology"/>
<dbReference type="GO" id="GO:0019706">
    <property type="term" value="F:protein-cysteine S-palmitoyltransferase activity"/>
    <property type="evidence" value="ECO:0007669"/>
    <property type="project" value="UniProtKB-EC"/>
</dbReference>
<dbReference type="InterPro" id="IPR001594">
    <property type="entry name" value="Palmitoyltrfase_DHHC"/>
</dbReference>
<protein>
    <recommendedName>
        <fullName evidence="7">Palmitoyltransferase</fullName>
        <ecNumber evidence="7">2.3.1.225</ecNumber>
    </recommendedName>
</protein>
<dbReference type="GO" id="GO:0016020">
    <property type="term" value="C:membrane"/>
    <property type="evidence" value="ECO:0007669"/>
    <property type="project" value="UniProtKB-SubCell"/>
</dbReference>
<organism evidence="9 10">
    <name type="scientific">Microctonus hyperodae</name>
    <name type="common">Parasitoid wasp</name>
    <dbReference type="NCBI Taxonomy" id="165561"/>
    <lineage>
        <taxon>Eukaryota</taxon>
        <taxon>Metazoa</taxon>
        <taxon>Ecdysozoa</taxon>
        <taxon>Arthropoda</taxon>
        <taxon>Hexapoda</taxon>
        <taxon>Insecta</taxon>
        <taxon>Pterygota</taxon>
        <taxon>Neoptera</taxon>
        <taxon>Endopterygota</taxon>
        <taxon>Hymenoptera</taxon>
        <taxon>Apocrita</taxon>
        <taxon>Ichneumonoidea</taxon>
        <taxon>Braconidae</taxon>
        <taxon>Euphorinae</taxon>
        <taxon>Microctonus</taxon>
    </lineage>
</organism>
<keyword evidence="10" id="KW-1185">Reference proteome</keyword>
<sequence length="284" mass="33585">MIVRKKILPKTISDGLSMGFILIIVPLIYWFELWVVLPELYEVGSLWYIVHFIFGNFLMINIVGNFTYTVLSDTSIRHLILSIKNAKIKNGWRFCSSCEAVAPPRSWHCQICNTCILKRDHHCIFTGCCIGYNNHRYFLMFILHLFIATTYSFCYNNYYIWNIINFEFPLSIVKIIFPLAIFVFGFDDSWEQFYLMLYIVSVVGMCFTGALCIYHFHLMITGSVAYERNHGNQKYNLGWRHNIEDALGKRWFITWLFPYINSELLNDGLLWETNSSWMNNLKNR</sequence>
<evidence type="ECO:0000256" key="7">
    <source>
        <dbReference type="RuleBase" id="RU079119"/>
    </source>
</evidence>
<comment type="subcellular location">
    <subcellularLocation>
        <location evidence="1">Membrane</location>
        <topology evidence="1">Multi-pass membrane protein</topology>
    </subcellularLocation>
</comment>
<feature type="transmembrane region" description="Helical" evidence="7">
    <location>
        <begin position="46"/>
        <end position="71"/>
    </location>
</feature>
<keyword evidence="5 7" id="KW-0472">Membrane</keyword>
<reference evidence="9" key="2">
    <citation type="submission" date="2023-03" db="EMBL/GenBank/DDBJ databases">
        <authorList>
            <person name="Inwood S.N."/>
            <person name="Skelly J.G."/>
            <person name="Guhlin J."/>
            <person name="Harrop T.W.R."/>
            <person name="Goldson S.G."/>
            <person name="Dearden P.K."/>
        </authorList>
    </citation>
    <scope>NUCLEOTIDE SEQUENCE</scope>
    <source>
        <strain evidence="9">Lincoln</strain>
        <tissue evidence="9">Whole body</tissue>
    </source>
</reference>
<evidence type="ECO:0000256" key="2">
    <source>
        <dbReference type="ARBA" id="ARBA00022679"/>
    </source>
</evidence>
<comment type="similarity">
    <text evidence="7">Belongs to the DHHC palmitoyltransferase family.</text>
</comment>
<feature type="transmembrane region" description="Helical" evidence="7">
    <location>
        <begin position="12"/>
        <end position="31"/>
    </location>
</feature>
<gene>
    <name evidence="9" type="ORF">PV327_006529</name>
</gene>
<keyword evidence="6 7" id="KW-0012">Acyltransferase</keyword>
<reference evidence="9" key="1">
    <citation type="journal article" date="2023" name="bioRxiv">
        <title>Scaffold-level genome assemblies of two parasitoid biocontrol wasps reveal the parthenogenesis mechanism and an associated novel virus.</title>
        <authorList>
            <person name="Inwood S."/>
            <person name="Skelly J."/>
            <person name="Guhlin J."/>
            <person name="Harrop T."/>
            <person name="Goldson S."/>
            <person name="Dearden P."/>
        </authorList>
    </citation>
    <scope>NUCLEOTIDE SEQUENCE</scope>
    <source>
        <strain evidence="9">Lincoln</strain>
        <tissue evidence="9">Whole body</tissue>
    </source>
</reference>
<feature type="transmembrane region" description="Helical" evidence="7">
    <location>
        <begin position="193"/>
        <end position="216"/>
    </location>
</feature>
<feature type="transmembrane region" description="Helical" evidence="7">
    <location>
        <begin position="166"/>
        <end position="186"/>
    </location>
</feature>
<comment type="caution">
    <text evidence="9">The sequence shown here is derived from an EMBL/GenBank/DDBJ whole genome shotgun (WGS) entry which is preliminary data.</text>
</comment>
<dbReference type="EMBL" id="JAQQBR010001833">
    <property type="protein sequence ID" value="KAK0162783.1"/>
    <property type="molecule type" value="Genomic_DNA"/>
</dbReference>
<dbReference type="AlphaFoldDB" id="A0AA39F4G2"/>
<keyword evidence="4 7" id="KW-1133">Transmembrane helix</keyword>
<dbReference type="Pfam" id="PF01529">
    <property type="entry name" value="DHHC"/>
    <property type="match status" value="1"/>
</dbReference>
<dbReference type="PROSITE" id="PS50216">
    <property type="entry name" value="DHHC"/>
    <property type="match status" value="1"/>
</dbReference>
<name>A0AA39F4G2_MICHY</name>
<dbReference type="EC" id="2.3.1.225" evidence="7"/>
<feature type="domain" description="Palmitoyltransferase DHHC" evidence="8">
    <location>
        <begin position="90"/>
        <end position="228"/>
    </location>
</feature>
<keyword evidence="2 7" id="KW-0808">Transferase</keyword>
<dbReference type="Proteomes" id="UP001168972">
    <property type="component" value="Unassembled WGS sequence"/>
</dbReference>
<comment type="catalytic activity">
    <reaction evidence="7">
        <text>L-cysteinyl-[protein] + hexadecanoyl-CoA = S-hexadecanoyl-L-cysteinyl-[protein] + CoA</text>
        <dbReference type="Rhea" id="RHEA:36683"/>
        <dbReference type="Rhea" id="RHEA-COMP:10131"/>
        <dbReference type="Rhea" id="RHEA-COMP:11032"/>
        <dbReference type="ChEBI" id="CHEBI:29950"/>
        <dbReference type="ChEBI" id="CHEBI:57287"/>
        <dbReference type="ChEBI" id="CHEBI:57379"/>
        <dbReference type="ChEBI" id="CHEBI:74151"/>
        <dbReference type="EC" id="2.3.1.225"/>
    </reaction>
</comment>
<evidence type="ECO:0000259" key="8">
    <source>
        <dbReference type="Pfam" id="PF01529"/>
    </source>
</evidence>
<dbReference type="PANTHER" id="PTHR12246">
    <property type="entry name" value="PALMITOYLTRANSFERASE ZDHHC16"/>
    <property type="match status" value="1"/>
</dbReference>
<evidence type="ECO:0000256" key="3">
    <source>
        <dbReference type="ARBA" id="ARBA00022692"/>
    </source>
</evidence>
<evidence type="ECO:0000256" key="5">
    <source>
        <dbReference type="ARBA" id="ARBA00023136"/>
    </source>
</evidence>
<evidence type="ECO:0000256" key="6">
    <source>
        <dbReference type="ARBA" id="ARBA00023315"/>
    </source>
</evidence>